<dbReference type="Gene3D" id="2.60.40.10">
    <property type="entry name" value="Immunoglobulins"/>
    <property type="match status" value="11"/>
</dbReference>
<sequence>PRFTLRPAPRRPPLQPPVDPVVKAKTESSVTLGWFPPPHGDRPVTIDGYLVEKKRLGTYTWSRCHEAQWVAKPELTVAGGAEEGDFQFRVSAINSFGQSPYLEFPGTVHLAPQLAVRTPLKAVEAVEGGEVTFSVDLTVASAGKWFLNGQALKASSVYLIRRDCTRHTLTIREVTASLHGAQLKFVADGIESSIRMEVRGHRDEAQQGSGLSDQAAAVTWLKDGRTLSPGPKYEVQALAGKQALLVHDVVRSDAGLYECVSPGGCVAYQLSVQGLTPFLHKDTTGGCVDAVAGGPAQFECETSEAHISVRWYKDGTELGCSSPHFLQEDMGTRHRLVASSVTRQDEGTYSCRVGEDSVDFQLRVSEPAVVFAKDQPVRSEVKAGAGASATLSCEVAQAQTEVTWYKDGKKLSSSSKVRMEAAGCTRRLVVQKAGKVDAGEYTCEAGGQSVSFCLDVTEPKAVFAKDQPVHSEVKAEAGTNATLSCKVAQAQTEVTWYKDGKKLISSSKVHFEATGCTRRLVVQKPEKVDAGEYSCEAGGRRVSFHLDVTEPKAVFAKDQPVHSEVKAEAGTNATLSCKVAQAQTEVTWYKDGKKLISSSKVHLEATGCMRRLVVQQVGKADAGEYSCEAGGRRVSFHLDVAEPKVVFTKEQPAHSKVKAEAGASTTLSCEVAQSQTEVTWYKDGKKLSSSSVVRMEATGCTRRLVVQQVGKADAGEYSCEAGGQSVSFHLDVTEPKVMFAKDQPAHSEVKAEAGASATLSCEVAQAQTEVAWYKDGKKLSSSSKVRMEAAGCTRQLVVQKTGKADTGEYCCKAGGQRVSFCLDVTEPKVVFAKQQPAHSAVKAEVGASATLSCEVAQAQTEVAWYKDGKKLNLSLKVCMEATGCRRQLMVQQAGKADTGEYSCEARGQRVSFHLDVTEPKAVFSKDQPAHREVKAEAGANATLSCEVAQAQTEVTWYKDGKKLGSSLKMHLEATGCTRRLVLQQAGKADAGEYSCEARGQRVSFLLDVTGQSFVDSSLALFRSDEHS</sequence>
<evidence type="ECO:0000313" key="10">
    <source>
        <dbReference type="RefSeq" id="XP_008592716.1"/>
    </source>
</evidence>
<dbReference type="Pfam" id="PF07679">
    <property type="entry name" value="I-set"/>
    <property type="match status" value="9"/>
</dbReference>
<dbReference type="SMART" id="SM00408">
    <property type="entry name" value="IGc2"/>
    <property type="match status" value="9"/>
</dbReference>
<dbReference type="PANTHER" id="PTHR35971:SF4">
    <property type="entry name" value="OBSCURIN"/>
    <property type="match status" value="1"/>
</dbReference>
<name>A0ABM0SIM5_GALVR</name>
<evidence type="ECO:0000313" key="9">
    <source>
        <dbReference type="Proteomes" id="UP000694923"/>
    </source>
</evidence>
<evidence type="ECO:0000256" key="5">
    <source>
        <dbReference type="ARBA" id="ARBA00023157"/>
    </source>
</evidence>
<evidence type="ECO:0000259" key="8">
    <source>
        <dbReference type="PROSITE" id="PS50853"/>
    </source>
</evidence>
<evidence type="ECO:0000259" key="7">
    <source>
        <dbReference type="PROSITE" id="PS50835"/>
    </source>
</evidence>
<dbReference type="InterPro" id="IPR003598">
    <property type="entry name" value="Ig_sub2"/>
</dbReference>
<dbReference type="PROSITE" id="PS50853">
    <property type="entry name" value="FN3"/>
    <property type="match status" value="1"/>
</dbReference>
<dbReference type="SMART" id="SM00060">
    <property type="entry name" value="FN3"/>
    <property type="match status" value="1"/>
</dbReference>
<keyword evidence="5" id="KW-1015">Disulfide bond</keyword>
<evidence type="ECO:0000256" key="6">
    <source>
        <dbReference type="ARBA" id="ARBA00023319"/>
    </source>
</evidence>
<dbReference type="InterPro" id="IPR036116">
    <property type="entry name" value="FN3_sf"/>
</dbReference>
<dbReference type="InterPro" id="IPR007110">
    <property type="entry name" value="Ig-like_dom"/>
</dbReference>
<evidence type="ECO:0000256" key="4">
    <source>
        <dbReference type="ARBA" id="ARBA00022737"/>
    </source>
</evidence>
<dbReference type="RefSeq" id="XP_008592716.1">
    <property type="nucleotide sequence ID" value="XM_008594494.1"/>
</dbReference>
<accession>A0ABM0SIM5</accession>
<dbReference type="SMART" id="SM00409">
    <property type="entry name" value="IG"/>
    <property type="match status" value="9"/>
</dbReference>
<feature type="non-terminal residue" evidence="10">
    <location>
        <position position="1"/>
    </location>
</feature>
<feature type="domain" description="Ig-like" evidence="7">
    <location>
        <begin position="919"/>
        <end position="997"/>
    </location>
</feature>
<feature type="domain" description="Ig-like" evidence="7">
    <location>
        <begin position="367"/>
        <end position="445"/>
    </location>
</feature>
<keyword evidence="2" id="KW-0963">Cytoplasm</keyword>
<gene>
    <name evidence="10" type="primary">LOC103610297</name>
</gene>
<keyword evidence="3" id="KW-0597">Phosphoprotein</keyword>
<feature type="domain" description="Ig-like" evidence="7">
    <location>
        <begin position="735"/>
        <end position="813"/>
    </location>
</feature>
<dbReference type="InterPro" id="IPR013783">
    <property type="entry name" value="Ig-like_fold"/>
</dbReference>
<dbReference type="PANTHER" id="PTHR35971">
    <property type="entry name" value="SI:DKEY-31G6.6"/>
    <property type="match status" value="1"/>
</dbReference>
<organism evidence="9 10">
    <name type="scientific">Galeopterus variegatus</name>
    <name type="common">Malayan flying lemur</name>
    <name type="synonym">Cynocephalus variegatus</name>
    <dbReference type="NCBI Taxonomy" id="482537"/>
    <lineage>
        <taxon>Eukaryota</taxon>
        <taxon>Metazoa</taxon>
        <taxon>Chordata</taxon>
        <taxon>Craniata</taxon>
        <taxon>Vertebrata</taxon>
        <taxon>Euteleostomi</taxon>
        <taxon>Mammalia</taxon>
        <taxon>Eutheria</taxon>
        <taxon>Euarchontoglires</taxon>
        <taxon>Dermoptera</taxon>
        <taxon>Cynocephalidae</taxon>
        <taxon>Galeopterus</taxon>
    </lineage>
</organism>
<reference evidence="10" key="1">
    <citation type="submission" date="2025-08" db="UniProtKB">
        <authorList>
            <consortium name="RefSeq"/>
        </authorList>
    </citation>
    <scope>IDENTIFICATION</scope>
</reference>
<proteinExistence type="predicted"/>
<dbReference type="CDD" id="cd00063">
    <property type="entry name" value="FN3"/>
    <property type="match status" value="1"/>
</dbReference>
<evidence type="ECO:0000256" key="2">
    <source>
        <dbReference type="ARBA" id="ARBA00022490"/>
    </source>
</evidence>
<feature type="domain" description="Ig-like" evidence="7">
    <location>
        <begin position="551"/>
        <end position="629"/>
    </location>
</feature>
<dbReference type="PROSITE" id="PS50835">
    <property type="entry name" value="IG_LIKE"/>
    <property type="match status" value="9"/>
</dbReference>
<dbReference type="Proteomes" id="UP000694923">
    <property type="component" value="Unplaced"/>
</dbReference>
<feature type="domain" description="Ig-like" evidence="7">
    <location>
        <begin position="277"/>
        <end position="365"/>
    </location>
</feature>
<dbReference type="GeneID" id="103610297"/>
<keyword evidence="9" id="KW-1185">Reference proteome</keyword>
<protein>
    <submittedName>
        <fullName evidence="10">Obscurin-like</fullName>
    </submittedName>
</protein>
<dbReference type="SUPFAM" id="SSF49265">
    <property type="entry name" value="Fibronectin type III"/>
    <property type="match status" value="1"/>
</dbReference>
<evidence type="ECO:0000256" key="3">
    <source>
        <dbReference type="ARBA" id="ARBA00022553"/>
    </source>
</evidence>
<dbReference type="InterPro" id="IPR036179">
    <property type="entry name" value="Ig-like_dom_sf"/>
</dbReference>
<feature type="domain" description="Ig-like" evidence="7">
    <location>
        <begin position="643"/>
        <end position="733"/>
    </location>
</feature>
<comment type="subcellular location">
    <subcellularLocation>
        <location evidence="1">Cytoplasm</location>
    </subcellularLocation>
</comment>
<keyword evidence="4" id="KW-0677">Repeat</keyword>
<feature type="domain" description="Ig-like" evidence="7">
    <location>
        <begin position="827"/>
        <end position="917"/>
    </location>
</feature>
<evidence type="ECO:0000256" key="1">
    <source>
        <dbReference type="ARBA" id="ARBA00004496"/>
    </source>
</evidence>
<feature type="domain" description="Ig-like" evidence="7">
    <location>
        <begin position="459"/>
        <end position="537"/>
    </location>
</feature>
<dbReference type="InterPro" id="IPR003599">
    <property type="entry name" value="Ig_sub"/>
</dbReference>
<keyword evidence="6" id="KW-0393">Immunoglobulin domain</keyword>
<dbReference type="InterPro" id="IPR052385">
    <property type="entry name" value="Obscurin/Obscurin-like_Reg"/>
</dbReference>
<dbReference type="InterPro" id="IPR013098">
    <property type="entry name" value="Ig_I-set"/>
</dbReference>
<dbReference type="InterPro" id="IPR003961">
    <property type="entry name" value="FN3_dom"/>
</dbReference>
<feature type="domain" description="Ig-like" evidence="7">
    <location>
        <begin position="209"/>
        <end position="259"/>
    </location>
</feature>
<feature type="domain" description="Fibronectin type-III" evidence="8">
    <location>
        <begin position="16"/>
        <end position="113"/>
    </location>
</feature>
<dbReference type="SUPFAM" id="SSF48726">
    <property type="entry name" value="Immunoglobulin"/>
    <property type="match status" value="10"/>
</dbReference>